<comment type="caution">
    <text evidence="1">The sequence shown here is derived from an EMBL/GenBank/DDBJ whole genome shotgun (WGS) entry which is preliminary data.</text>
</comment>
<name>A0A1T2XAP2_9BACL</name>
<dbReference type="AlphaFoldDB" id="A0A1T2XAP2"/>
<evidence type="ECO:0000313" key="2">
    <source>
        <dbReference type="Proteomes" id="UP000190188"/>
    </source>
</evidence>
<protein>
    <submittedName>
        <fullName evidence="1">Uncharacterized protein</fullName>
    </submittedName>
</protein>
<organism evidence="1 2">
    <name type="scientific">Paenibacillus selenitireducens</name>
    <dbReference type="NCBI Taxonomy" id="1324314"/>
    <lineage>
        <taxon>Bacteria</taxon>
        <taxon>Bacillati</taxon>
        <taxon>Bacillota</taxon>
        <taxon>Bacilli</taxon>
        <taxon>Bacillales</taxon>
        <taxon>Paenibacillaceae</taxon>
        <taxon>Paenibacillus</taxon>
    </lineage>
</organism>
<proteinExistence type="predicted"/>
<dbReference type="EMBL" id="MSZX01000006">
    <property type="protein sequence ID" value="OPA76959.1"/>
    <property type="molecule type" value="Genomic_DNA"/>
</dbReference>
<evidence type="ECO:0000313" key="1">
    <source>
        <dbReference type="EMBL" id="OPA76959.1"/>
    </source>
</evidence>
<dbReference type="RefSeq" id="WP_078500082.1">
    <property type="nucleotide sequence ID" value="NZ_MSZX01000006.1"/>
</dbReference>
<keyword evidence="2" id="KW-1185">Reference proteome</keyword>
<reference evidence="1 2" key="1">
    <citation type="submission" date="2017-01" db="EMBL/GenBank/DDBJ databases">
        <title>Genome analysis of Paenibacillus selenitrireducens ES3-24.</title>
        <authorList>
            <person name="Xu D."/>
            <person name="Yao R."/>
            <person name="Zheng S."/>
        </authorList>
    </citation>
    <scope>NUCLEOTIDE SEQUENCE [LARGE SCALE GENOMIC DNA]</scope>
    <source>
        <strain evidence="1 2">ES3-24</strain>
    </source>
</reference>
<sequence length="148" mass="17322">MSASLLISQTMNQLKKQLSQEAGIAIEMDTRWVRDMAEFLNEYDMEDDRRECILGCYILLRLSLQCHDGVGKDEQQLTKRILDGDYLQSLYFEYALRYKAMDLLRSLATVHKSLQIRRIEGKPADYLLGTAIQQFVTRRYVQVTYEVI</sequence>
<dbReference type="STRING" id="1324314.BVG16_17640"/>
<gene>
    <name evidence="1" type="ORF">BVG16_17640</name>
</gene>
<dbReference type="OrthoDB" id="2624238at2"/>
<dbReference type="Proteomes" id="UP000190188">
    <property type="component" value="Unassembled WGS sequence"/>
</dbReference>
<accession>A0A1T2XAP2</accession>